<name>A0A6P7HBQ7_DIAVI</name>
<evidence type="ECO:0000313" key="1">
    <source>
        <dbReference type="RefSeq" id="XP_028155098.1"/>
    </source>
</evidence>
<reference evidence="1" key="1">
    <citation type="submission" date="2025-08" db="UniProtKB">
        <authorList>
            <consortium name="RefSeq"/>
        </authorList>
    </citation>
    <scope>IDENTIFICATION</scope>
    <source>
        <tissue evidence="1">Whole insect</tissue>
    </source>
</reference>
<dbReference type="InParanoid" id="A0A6P7HBQ7"/>
<gene>
    <name evidence="1" type="primary">LOC114348819</name>
</gene>
<dbReference type="RefSeq" id="XP_028155098.1">
    <property type="nucleotide sequence ID" value="XM_028299297.1"/>
</dbReference>
<dbReference type="AlphaFoldDB" id="A0A6P7HBQ7"/>
<proteinExistence type="predicted"/>
<sequence length="163" mass="18388">MAIENTTFKEAEFIAKNPSYAKITTHNQFEVLSNLNNFPQLPSVANDSTGNFSYVPKPKKSINPPKRKAISPIQCKTSLQFPSSPQSKKPVPLPIIPNPYRDEFMAYKEKLQLQILQEIPFVLERIIKQIDPKLVSSELQNVTQNEIKNILACLSDNDSDGES</sequence>
<protein>
    <submittedName>
        <fullName evidence="1">Uncharacterized protein LOC114348819</fullName>
    </submittedName>
</protein>
<organism evidence="1">
    <name type="scientific">Diabrotica virgifera virgifera</name>
    <name type="common">western corn rootworm</name>
    <dbReference type="NCBI Taxonomy" id="50390"/>
    <lineage>
        <taxon>Eukaryota</taxon>
        <taxon>Metazoa</taxon>
        <taxon>Ecdysozoa</taxon>
        <taxon>Arthropoda</taxon>
        <taxon>Hexapoda</taxon>
        <taxon>Insecta</taxon>
        <taxon>Pterygota</taxon>
        <taxon>Neoptera</taxon>
        <taxon>Endopterygota</taxon>
        <taxon>Coleoptera</taxon>
        <taxon>Polyphaga</taxon>
        <taxon>Cucujiformia</taxon>
        <taxon>Chrysomeloidea</taxon>
        <taxon>Chrysomelidae</taxon>
        <taxon>Galerucinae</taxon>
        <taxon>Diabroticina</taxon>
        <taxon>Diabroticites</taxon>
        <taxon>Diabrotica</taxon>
    </lineage>
</organism>
<accession>A0A6P7HBQ7</accession>